<dbReference type="EMBL" id="KZ308916">
    <property type="protein sequence ID" value="KAG8235490.1"/>
    <property type="molecule type" value="Genomic_DNA"/>
</dbReference>
<reference evidence="1" key="1">
    <citation type="submission" date="2013-04" db="EMBL/GenBank/DDBJ databases">
        <authorList>
            <person name="Qu J."/>
            <person name="Murali S.C."/>
            <person name="Bandaranaike D."/>
            <person name="Bellair M."/>
            <person name="Blankenburg K."/>
            <person name="Chao H."/>
            <person name="Dinh H."/>
            <person name="Doddapaneni H."/>
            <person name="Downs B."/>
            <person name="Dugan-Rocha S."/>
            <person name="Elkadiri S."/>
            <person name="Gnanaolivu R.D."/>
            <person name="Hernandez B."/>
            <person name="Javaid M."/>
            <person name="Jayaseelan J.C."/>
            <person name="Lee S."/>
            <person name="Li M."/>
            <person name="Ming W."/>
            <person name="Munidasa M."/>
            <person name="Muniz J."/>
            <person name="Nguyen L."/>
            <person name="Ongeri F."/>
            <person name="Osuji N."/>
            <person name="Pu L.-L."/>
            <person name="Puazo M."/>
            <person name="Qu C."/>
            <person name="Quiroz J."/>
            <person name="Raj R."/>
            <person name="Weissenberger G."/>
            <person name="Xin Y."/>
            <person name="Zou X."/>
            <person name="Han Y."/>
            <person name="Richards S."/>
            <person name="Worley K."/>
            <person name="Muzny D."/>
            <person name="Gibbs R."/>
        </authorList>
    </citation>
    <scope>NUCLEOTIDE SEQUENCE</scope>
    <source>
        <strain evidence="1">Sampled in the wild</strain>
    </source>
</reference>
<gene>
    <name evidence="1" type="ORF">J437_LFUL015717</name>
</gene>
<sequence>MASRKLMSDGLNCSIAMPQKPGWSIGSIPDHHQCQPGLGPLAFAVDCMDTATVYLQSPHPWSVLYADDMSQSETEDCPALQSQTQACKDWLAKDSMHLNIKKTEYLECPQTKGTITINFKLLTKVTKFKYLGSLIT</sequence>
<dbReference type="AlphaFoldDB" id="A0A8K0P4E6"/>
<reference evidence="1" key="2">
    <citation type="submission" date="2017-10" db="EMBL/GenBank/DDBJ databases">
        <title>Ladona fulva Genome sequencing and assembly.</title>
        <authorList>
            <person name="Murali S."/>
            <person name="Richards S."/>
            <person name="Bandaranaike D."/>
            <person name="Bellair M."/>
            <person name="Blankenburg K."/>
            <person name="Chao H."/>
            <person name="Dinh H."/>
            <person name="Doddapaneni H."/>
            <person name="Dugan-Rocha S."/>
            <person name="Elkadiri S."/>
            <person name="Gnanaolivu R."/>
            <person name="Hernandez B."/>
            <person name="Skinner E."/>
            <person name="Javaid M."/>
            <person name="Lee S."/>
            <person name="Li M."/>
            <person name="Ming W."/>
            <person name="Munidasa M."/>
            <person name="Muniz J."/>
            <person name="Nguyen L."/>
            <person name="Hughes D."/>
            <person name="Osuji N."/>
            <person name="Pu L.-L."/>
            <person name="Puazo M."/>
            <person name="Qu C."/>
            <person name="Quiroz J."/>
            <person name="Raj R."/>
            <person name="Weissenberger G."/>
            <person name="Xin Y."/>
            <person name="Zou X."/>
            <person name="Han Y."/>
            <person name="Worley K."/>
            <person name="Muzny D."/>
            <person name="Gibbs R."/>
        </authorList>
    </citation>
    <scope>NUCLEOTIDE SEQUENCE</scope>
    <source>
        <strain evidence="1">Sampled in the wild</strain>
    </source>
</reference>
<protein>
    <recommendedName>
        <fullName evidence="3">Reverse transcriptase domain-containing protein</fullName>
    </recommendedName>
</protein>
<evidence type="ECO:0008006" key="3">
    <source>
        <dbReference type="Google" id="ProtNLM"/>
    </source>
</evidence>
<comment type="caution">
    <text evidence="1">The sequence shown here is derived from an EMBL/GenBank/DDBJ whole genome shotgun (WGS) entry which is preliminary data.</text>
</comment>
<proteinExistence type="predicted"/>
<keyword evidence="2" id="KW-1185">Reference proteome</keyword>
<dbReference type="Proteomes" id="UP000792457">
    <property type="component" value="Unassembled WGS sequence"/>
</dbReference>
<evidence type="ECO:0000313" key="2">
    <source>
        <dbReference type="Proteomes" id="UP000792457"/>
    </source>
</evidence>
<accession>A0A8K0P4E6</accession>
<evidence type="ECO:0000313" key="1">
    <source>
        <dbReference type="EMBL" id="KAG8235490.1"/>
    </source>
</evidence>
<organism evidence="1 2">
    <name type="scientific">Ladona fulva</name>
    <name type="common">Scarce chaser dragonfly</name>
    <name type="synonym">Libellula fulva</name>
    <dbReference type="NCBI Taxonomy" id="123851"/>
    <lineage>
        <taxon>Eukaryota</taxon>
        <taxon>Metazoa</taxon>
        <taxon>Ecdysozoa</taxon>
        <taxon>Arthropoda</taxon>
        <taxon>Hexapoda</taxon>
        <taxon>Insecta</taxon>
        <taxon>Pterygota</taxon>
        <taxon>Palaeoptera</taxon>
        <taxon>Odonata</taxon>
        <taxon>Epiprocta</taxon>
        <taxon>Anisoptera</taxon>
        <taxon>Libelluloidea</taxon>
        <taxon>Libellulidae</taxon>
        <taxon>Ladona</taxon>
    </lineage>
</organism>
<name>A0A8K0P4E6_LADFU</name>
<dbReference type="OrthoDB" id="424543at2759"/>